<feature type="domain" description="Beta-lactamase-related" evidence="2">
    <location>
        <begin position="41"/>
        <end position="335"/>
    </location>
</feature>
<protein>
    <submittedName>
        <fullName evidence="3">Serine hydrolase</fullName>
    </submittedName>
</protein>
<keyword evidence="1" id="KW-0732">Signal</keyword>
<dbReference type="PANTHER" id="PTHR46825">
    <property type="entry name" value="D-ALANYL-D-ALANINE-CARBOXYPEPTIDASE/ENDOPEPTIDASE AMPH"/>
    <property type="match status" value="1"/>
</dbReference>
<name>A0ABQ3Z8W6_9ACTN</name>
<feature type="chain" id="PRO_5045158723" evidence="1">
    <location>
        <begin position="23"/>
        <end position="392"/>
    </location>
</feature>
<dbReference type="InterPro" id="IPR012338">
    <property type="entry name" value="Beta-lactam/transpept-like"/>
</dbReference>
<dbReference type="Proteomes" id="UP000637628">
    <property type="component" value="Unassembled WGS sequence"/>
</dbReference>
<dbReference type="PANTHER" id="PTHR46825:SF7">
    <property type="entry name" value="D-ALANYL-D-ALANINE CARBOXYPEPTIDASE"/>
    <property type="match status" value="1"/>
</dbReference>
<dbReference type="SUPFAM" id="SSF56601">
    <property type="entry name" value="beta-lactamase/transpeptidase-like"/>
    <property type="match status" value="1"/>
</dbReference>
<dbReference type="RefSeq" id="WP_203734139.1">
    <property type="nucleotide sequence ID" value="NZ_BAAATX010000068.1"/>
</dbReference>
<dbReference type="Pfam" id="PF00144">
    <property type="entry name" value="Beta-lactamase"/>
    <property type="match status" value="1"/>
</dbReference>
<comment type="caution">
    <text evidence="3">The sequence shown here is derived from an EMBL/GenBank/DDBJ whole genome shotgun (WGS) entry which is preliminary data.</text>
</comment>
<proteinExistence type="predicted"/>
<keyword evidence="4" id="KW-1185">Reference proteome</keyword>
<feature type="signal peptide" evidence="1">
    <location>
        <begin position="1"/>
        <end position="22"/>
    </location>
</feature>
<sequence>MLRRALTVLSAFAIMIAPAVPAAATDSFGRTLQEQLDAVHAAGMPGVFAEVRDGRRTWTPTSGVTDIATGTPVRDGLRHRVGSITKTFVATTVLQLTAERRIALDAPIGRYLPRDLLPPDLSSRVTVRMLLQHTSGIGNYTNALIKTPDDLITMGKTIYTPEQLVRLGVDAGATNPPGAAWSYSNTNYILAGLIIERVTGHSYESEVSRRVLRPLGLTDTYFEGADPKIRGPHLHAYVPWTDGTLKDFTLYNMTWGWAAGEIVSTARDLDVFYRALLTGRLLKPALLAEMQKTVDENPADPAAGGYGLGLYWVDLPCGRFWGHDGGTVGHQTISWHSADGQRQVTYAHGMAFYDNPAIDEAIGNFLVTAACGDQEVATLGAQRPRTIEALRR</sequence>
<reference evidence="3 4" key="1">
    <citation type="submission" date="2021-01" db="EMBL/GenBank/DDBJ databases">
        <title>Whole genome shotgun sequence of Actinoplanes durhamensis NBRC 14914.</title>
        <authorList>
            <person name="Komaki H."/>
            <person name="Tamura T."/>
        </authorList>
    </citation>
    <scope>NUCLEOTIDE SEQUENCE [LARGE SCALE GENOMIC DNA]</scope>
    <source>
        <strain evidence="3 4">NBRC 14914</strain>
    </source>
</reference>
<dbReference type="EMBL" id="BOML01000060">
    <property type="protein sequence ID" value="GIE06273.1"/>
    <property type="molecule type" value="Genomic_DNA"/>
</dbReference>
<evidence type="ECO:0000313" key="4">
    <source>
        <dbReference type="Proteomes" id="UP000637628"/>
    </source>
</evidence>
<gene>
    <name evidence="3" type="ORF">Adu01nite_76230</name>
</gene>
<organism evidence="3 4">
    <name type="scientific">Paractinoplanes durhamensis</name>
    <dbReference type="NCBI Taxonomy" id="113563"/>
    <lineage>
        <taxon>Bacteria</taxon>
        <taxon>Bacillati</taxon>
        <taxon>Actinomycetota</taxon>
        <taxon>Actinomycetes</taxon>
        <taxon>Micromonosporales</taxon>
        <taxon>Micromonosporaceae</taxon>
        <taxon>Paractinoplanes</taxon>
    </lineage>
</organism>
<accession>A0ABQ3Z8W6</accession>
<evidence type="ECO:0000256" key="1">
    <source>
        <dbReference type="SAM" id="SignalP"/>
    </source>
</evidence>
<evidence type="ECO:0000259" key="2">
    <source>
        <dbReference type="Pfam" id="PF00144"/>
    </source>
</evidence>
<dbReference type="GO" id="GO:0016787">
    <property type="term" value="F:hydrolase activity"/>
    <property type="evidence" value="ECO:0007669"/>
    <property type="project" value="UniProtKB-KW"/>
</dbReference>
<dbReference type="InterPro" id="IPR001466">
    <property type="entry name" value="Beta-lactam-related"/>
</dbReference>
<dbReference type="InterPro" id="IPR050491">
    <property type="entry name" value="AmpC-like"/>
</dbReference>
<evidence type="ECO:0000313" key="3">
    <source>
        <dbReference type="EMBL" id="GIE06273.1"/>
    </source>
</evidence>
<keyword evidence="3" id="KW-0378">Hydrolase</keyword>
<dbReference type="Gene3D" id="3.40.710.10">
    <property type="entry name" value="DD-peptidase/beta-lactamase superfamily"/>
    <property type="match status" value="1"/>
</dbReference>